<name>A0AAW5K6J4_9BACT</name>
<comment type="similarity">
    <text evidence="2">Belongs to the bacterial solute-binding protein 7 family.</text>
</comment>
<evidence type="ECO:0000313" key="7">
    <source>
        <dbReference type="Proteomes" id="UP001205919"/>
    </source>
</evidence>
<dbReference type="PANTHER" id="PTHR33376:SF4">
    <property type="entry name" value="SIALIC ACID-BINDING PERIPLASMIC PROTEIN SIAP"/>
    <property type="match status" value="1"/>
</dbReference>
<accession>A0AAW5K6J4</accession>
<gene>
    <name evidence="6" type="ORF">NE630_06835</name>
</gene>
<feature type="signal peptide" evidence="5">
    <location>
        <begin position="1"/>
        <end position="23"/>
    </location>
</feature>
<comment type="subcellular location">
    <subcellularLocation>
        <location evidence="1">Cell envelope</location>
    </subcellularLocation>
</comment>
<evidence type="ECO:0000256" key="2">
    <source>
        <dbReference type="ARBA" id="ARBA00009023"/>
    </source>
</evidence>
<evidence type="ECO:0000256" key="5">
    <source>
        <dbReference type="SAM" id="SignalP"/>
    </source>
</evidence>
<organism evidence="6 7">
    <name type="scientific">Cloacibacillus evryensis</name>
    <dbReference type="NCBI Taxonomy" id="508460"/>
    <lineage>
        <taxon>Bacteria</taxon>
        <taxon>Thermotogati</taxon>
        <taxon>Synergistota</taxon>
        <taxon>Synergistia</taxon>
        <taxon>Synergistales</taxon>
        <taxon>Synergistaceae</taxon>
        <taxon>Cloacibacillus</taxon>
    </lineage>
</organism>
<evidence type="ECO:0000256" key="3">
    <source>
        <dbReference type="ARBA" id="ARBA00022448"/>
    </source>
</evidence>
<evidence type="ECO:0000256" key="4">
    <source>
        <dbReference type="ARBA" id="ARBA00022729"/>
    </source>
</evidence>
<proteinExistence type="inferred from homology"/>
<evidence type="ECO:0000313" key="6">
    <source>
        <dbReference type="EMBL" id="MCQ4814143.1"/>
    </source>
</evidence>
<dbReference type="Proteomes" id="UP001205919">
    <property type="component" value="Unassembled WGS sequence"/>
</dbReference>
<reference evidence="6 7" key="1">
    <citation type="submission" date="2022-06" db="EMBL/GenBank/DDBJ databases">
        <title>Isolation of gut microbiota from human fecal samples.</title>
        <authorList>
            <person name="Pamer E.G."/>
            <person name="Barat B."/>
            <person name="Waligurski E."/>
            <person name="Medina S."/>
            <person name="Paddock L."/>
            <person name="Mostad J."/>
        </authorList>
    </citation>
    <scope>NUCLEOTIDE SEQUENCE [LARGE SCALE GENOMIC DNA]</scope>
    <source>
        <strain evidence="6 7">DFI.9.90</strain>
    </source>
</reference>
<sequence>MKKLLAVLMVASLVFCFAGAASAAEPIKLKLGINDPDSSNYYKGAKAIADEVRKATNGRVEIAVFPSGQLGNEREMVEAAMMGTLDMWSAASSVLANFIPQMKILDIAFLWDNDRQANACVDGEMGKLIAAECEKKLNIKLLGWMESGFRDVFATRPVKEVKDFKGLKIRTMQNEYHMAAFNSFGAIATPMAYNDVLPALQQGTIDAAENAISNCIASGYYEVTRHVTRSHHAFVYIPVGVSMAAWNKIPADLREPFAKAVAKGCKIQRKYLIEANNDATKKLKELGVNIYDIDRAQLQKLYAPKKAEALKKMDPKYVALVEKAIKENK</sequence>
<dbReference type="AlphaFoldDB" id="A0AAW5K6J4"/>
<dbReference type="InterPro" id="IPR018389">
    <property type="entry name" value="DctP_fam"/>
</dbReference>
<keyword evidence="3" id="KW-0813">Transport</keyword>
<dbReference type="EMBL" id="JANFYT010000012">
    <property type="protein sequence ID" value="MCQ4814143.1"/>
    <property type="molecule type" value="Genomic_DNA"/>
</dbReference>
<dbReference type="GO" id="GO:0030288">
    <property type="term" value="C:outer membrane-bounded periplasmic space"/>
    <property type="evidence" value="ECO:0007669"/>
    <property type="project" value="InterPro"/>
</dbReference>
<keyword evidence="7" id="KW-1185">Reference proteome</keyword>
<dbReference type="CDD" id="cd13603">
    <property type="entry name" value="PBP2_TRAP_Siap_TeaA_like"/>
    <property type="match status" value="1"/>
</dbReference>
<dbReference type="InterPro" id="IPR038404">
    <property type="entry name" value="TRAP_DctP_sf"/>
</dbReference>
<dbReference type="GO" id="GO:0055085">
    <property type="term" value="P:transmembrane transport"/>
    <property type="evidence" value="ECO:0007669"/>
    <property type="project" value="InterPro"/>
</dbReference>
<dbReference type="InterPro" id="IPR004682">
    <property type="entry name" value="TRAP_DctP"/>
</dbReference>
<dbReference type="PANTHER" id="PTHR33376">
    <property type="match status" value="1"/>
</dbReference>
<comment type="caution">
    <text evidence="6">The sequence shown here is derived from an EMBL/GenBank/DDBJ whole genome shotgun (WGS) entry which is preliminary data.</text>
</comment>
<dbReference type="Pfam" id="PF03480">
    <property type="entry name" value="DctP"/>
    <property type="match status" value="1"/>
</dbReference>
<evidence type="ECO:0000256" key="1">
    <source>
        <dbReference type="ARBA" id="ARBA00004196"/>
    </source>
</evidence>
<dbReference type="GeneID" id="95755273"/>
<protein>
    <submittedName>
        <fullName evidence="6">TRAP transporter substrate-binding protein</fullName>
    </submittedName>
</protein>
<dbReference type="NCBIfam" id="NF037995">
    <property type="entry name" value="TRAP_S1"/>
    <property type="match status" value="1"/>
</dbReference>
<dbReference type="RefSeq" id="WP_008709127.1">
    <property type="nucleotide sequence ID" value="NZ_CABKQM010000002.1"/>
</dbReference>
<dbReference type="Gene3D" id="3.40.190.170">
    <property type="entry name" value="Bacterial extracellular solute-binding protein, family 7"/>
    <property type="match status" value="1"/>
</dbReference>
<dbReference type="NCBIfam" id="TIGR00787">
    <property type="entry name" value="dctP"/>
    <property type="match status" value="1"/>
</dbReference>
<dbReference type="PIRSF" id="PIRSF006470">
    <property type="entry name" value="DctB"/>
    <property type="match status" value="1"/>
</dbReference>
<keyword evidence="4 5" id="KW-0732">Signal</keyword>
<feature type="chain" id="PRO_5043487501" evidence="5">
    <location>
        <begin position="24"/>
        <end position="329"/>
    </location>
</feature>